<keyword evidence="2" id="KW-1185">Reference proteome</keyword>
<organism evidence="1 2">
    <name type="scientific">Caldicellulosiruptor naganoensis</name>
    <dbReference type="NCBI Taxonomy" id="29324"/>
    <lineage>
        <taxon>Bacteria</taxon>
        <taxon>Bacillati</taxon>
        <taxon>Bacillota</taxon>
        <taxon>Bacillota incertae sedis</taxon>
        <taxon>Caldicellulosiruptorales</taxon>
        <taxon>Caldicellulosiruptoraceae</taxon>
        <taxon>Caldicellulosiruptor</taxon>
    </lineage>
</organism>
<protein>
    <submittedName>
        <fullName evidence="1">Uncharacterized protein</fullName>
    </submittedName>
</protein>
<evidence type="ECO:0000313" key="1">
    <source>
        <dbReference type="EMBL" id="WAM30511.1"/>
    </source>
</evidence>
<proteinExistence type="predicted"/>
<reference evidence="1" key="1">
    <citation type="submission" date="2022-12" db="EMBL/GenBank/DDBJ databases">
        <authorList>
            <person name="Bing R.G."/>
            <person name="Willard D.J."/>
            <person name="Manesh M.J.H."/>
            <person name="Laemthong T."/>
            <person name="Crosby J.R."/>
            <person name="Kelly R.M."/>
        </authorList>
    </citation>
    <scope>NUCLEOTIDE SEQUENCE</scope>
    <source>
        <strain evidence="1">DSM 8991</strain>
    </source>
</reference>
<dbReference type="Proteomes" id="UP001164745">
    <property type="component" value="Chromosome"/>
</dbReference>
<evidence type="ECO:0000313" key="2">
    <source>
        <dbReference type="Proteomes" id="UP001164745"/>
    </source>
</evidence>
<name>A0ABY7BHJ5_9FIRM</name>
<dbReference type="EMBL" id="CP113864">
    <property type="protein sequence ID" value="WAM30511.1"/>
    <property type="molecule type" value="Genomic_DNA"/>
</dbReference>
<accession>A0ABY7BHJ5</accession>
<sequence>MNLFFQRAVEDIEGNLVVEKEVKEEGVYCTSIDSELLYVYPLITTLKVLFQLI</sequence>
<dbReference type="RefSeq" id="WP_235374574.1">
    <property type="nucleotide sequence ID" value="NZ_CP113864.1"/>
</dbReference>
<gene>
    <name evidence="1" type="ORF">OTJ99_001261</name>
</gene>